<feature type="region of interest" description="Disordered" evidence="1">
    <location>
        <begin position="178"/>
        <end position="221"/>
    </location>
</feature>
<organism evidence="2 3">
    <name type="scientific">Prorocentrum cordatum</name>
    <dbReference type="NCBI Taxonomy" id="2364126"/>
    <lineage>
        <taxon>Eukaryota</taxon>
        <taxon>Sar</taxon>
        <taxon>Alveolata</taxon>
        <taxon>Dinophyceae</taxon>
        <taxon>Prorocentrales</taxon>
        <taxon>Prorocentraceae</taxon>
        <taxon>Prorocentrum</taxon>
    </lineage>
</organism>
<feature type="non-terminal residue" evidence="2">
    <location>
        <position position="1"/>
    </location>
</feature>
<comment type="caution">
    <text evidence="2">The sequence shown here is derived from an EMBL/GenBank/DDBJ whole genome shotgun (WGS) entry which is preliminary data.</text>
</comment>
<name>A0ABN9VYD0_9DINO</name>
<evidence type="ECO:0008006" key="4">
    <source>
        <dbReference type="Google" id="ProtNLM"/>
    </source>
</evidence>
<evidence type="ECO:0000313" key="3">
    <source>
        <dbReference type="Proteomes" id="UP001189429"/>
    </source>
</evidence>
<gene>
    <name evidence="2" type="ORF">PCOR1329_LOCUS61384</name>
</gene>
<dbReference type="Proteomes" id="UP001189429">
    <property type="component" value="Unassembled WGS sequence"/>
</dbReference>
<dbReference type="EMBL" id="CAUYUJ010017722">
    <property type="protein sequence ID" value="CAK0877274.1"/>
    <property type="molecule type" value="Genomic_DNA"/>
</dbReference>
<accession>A0ABN9VYD0</accession>
<evidence type="ECO:0000256" key="1">
    <source>
        <dbReference type="SAM" id="MobiDB-lite"/>
    </source>
</evidence>
<reference evidence="2" key="1">
    <citation type="submission" date="2023-10" db="EMBL/GenBank/DDBJ databases">
        <authorList>
            <person name="Chen Y."/>
            <person name="Shah S."/>
            <person name="Dougan E. K."/>
            <person name="Thang M."/>
            <person name="Chan C."/>
        </authorList>
    </citation>
    <scope>NUCLEOTIDE SEQUENCE [LARGE SCALE GENOMIC DNA]</scope>
</reference>
<proteinExistence type="predicted"/>
<evidence type="ECO:0000313" key="2">
    <source>
        <dbReference type="EMBL" id="CAK0877274.1"/>
    </source>
</evidence>
<protein>
    <recommendedName>
        <fullName evidence="4">Condensin complex subunit 2</fullName>
    </recommendedName>
</protein>
<sequence>GGGAAQVRTEFQISNGGELPGPADCIQAGAKRVAQFFAAKSWAILPFDPPEARKIMASSQVAQSIRATLRADDDPAMSASEANAAGQPGSQAALAAASDYAGGGGAMDEASRLPLITADHAQRARRMLDINIGIQAIWRAALGDEGRNQADEFAAPLPAQSPAHLAAPPAQVPVEGVAGASTAHPPAQAAGAGFDESQPATLGAEGEEQTDAPPVAVAQGPEKSALKFSDVAGEEDFDKQGLGADGAMIFARPEFKGKELIRRVLLTGKSSIHVNACVDLCAISTSEKAAGAKRKKQARPSKPDVAAVLKPTFEQFPRLGAHQTEEGGVVLKGWPDSMCGRMLFHSDLMC</sequence>
<keyword evidence="3" id="KW-1185">Reference proteome</keyword>